<evidence type="ECO:0000256" key="1">
    <source>
        <dbReference type="ARBA" id="ARBA00005028"/>
    </source>
</evidence>
<dbReference type="GO" id="GO:0033499">
    <property type="term" value="P:galactose catabolic process via UDP-galactose, Leloir pathway"/>
    <property type="evidence" value="ECO:0007669"/>
    <property type="project" value="TreeGrafter"/>
</dbReference>
<evidence type="ECO:0000313" key="9">
    <source>
        <dbReference type="EMBL" id="AUS84296.1"/>
    </source>
</evidence>
<name>A0A2I7YW76_LATCU</name>
<dbReference type="SUPFAM" id="SSF74650">
    <property type="entry name" value="Galactose mutarotase-like"/>
    <property type="match status" value="1"/>
</dbReference>
<dbReference type="GO" id="GO:0005737">
    <property type="term" value="C:cytoplasm"/>
    <property type="evidence" value="ECO:0007669"/>
    <property type="project" value="TreeGrafter"/>
</dbReference>
<dbReference type="EMBL" id="MF537630">
    <property type="protein sequence ID" value="AUS84296.1"/>
    <property type="molecule type" value="Genomic_DNA"/>
</dbReference>
<feature type="active site" description="Proton acceptor" evidence="6">
    <location>
        <position position="313"/>
    </location>
</feature>
<comment type="similarity">
    <text evidence="2 5">Belongs to the aldose epimerase family.</text>
</comment>
<reference evidence="9" key="1">
    <citation type="submission" date="2017-07" db="EMBL/GenBank/DDBJ databases">
        <title>Development of tyrosine decarboxylase negative strains of Lactobacillus curvatus by classical strain imp#rovement.</title>
        <authorList>
            <person name="Sorensen K.I."/>
            <person name="Stroman P."/>
            <person name="Derkx P.M.F."/>
            <person name="Neves A.R."/>
        </authorList>
    </citation>
    <scope>NUCLEOTIDE SEQUENCE</scope>
    <source>
        <strain evidence="9">Lbc2</strain>
    </source>
</reference>
<dbReference type="GO" id="GO:0030246">
    <property type="term" value="F:carbohydrate binding"/>
    <property type="evidence" value="ECO:0007669"/>
    <property type="project" value="InterPro"/>
</dbReference>
<dbReference type="GO" id="GO:0004034">
    <property type="term" value="F:aldose 1-epimerase activity"/>
    <property type="evidence" value="ECO:0007669"/>
    <property type="project" value="TreeGrafter"/>
</dbReference>
<feature type="active site" description="Proton donor" evidence="6">
    <location>
        <position position="179"/>
    </location>
</feature>
<protein>
    <recommendedName>
        <fullName evidence="5">Maltose epimerase</fullName>
        <ecNumber evidence="5">5.1.3.21</ecNumber>
    </recommendedName>
</protein>
<proteinExistence type="inferred from homology"/>
<sequence length="346" mass="38107">MKYWREAFGEINGQTVWQYWLENRQGYQLAVTEYGATITHLVMPDQSGQMANVVIGYDTLADFVKQQAYFGATVGRVAGRIGQGAFTLDGHDYQAPINNGVNTNHGGPNSFESQVWQSSVVEKEDAISVVFTLTSPDGENGFPGNLAVTTTYTLNEANEWLIDYQATTDKTTLFNPTCHVYLNLTGDFDQFVGQHTLQIDSDRFGAIQPDGLPTGELVPVAGSAFDLRQPRALQAAFDSENTQTKLVGGFDHPFLLNQTPGKADAILRDPESGRSITIDTEGNAIVIYTANGFGDEPNLTNQAIQPHQAVAIEAQMMPDAIHHTEFGNIVLHPGEQYQRRTRYKLN</sequence>
<dbReference type="InterPro" id="IPR011013">
    <property type="entry name" value="Gal_mutarotase_sf_dom"/>
</dbReference>
<dbReference type="InterPro" id="IPR047215">
    <property type="entry name" value="Galactose_mutarotase-like"/>
</dbReference>
<organism evidence="9">
    <name type="scientific">Latilactobacillus curvatus</name>
    <name type="common">Lactobacillus curvatus</name>
    <dbReference type="NCBI Taxonomy" id="28038"/>
    <lineage>
        <taxon>Bacteria</taxon>
        <taxon>Bacillati</taxon>
        <taxon>Bacillota</taxon>
        <taxon>Bacilli</taxon>
        <taxon>Lactobacillales</taxon>
        <taxon>Lactobacillaceae</taxon>
        <taxon>Latilactobacillus</taxon>
    </lineage>
</organism>
<evidence type="ECO:0000256" key="6">
    <source>
        <dbReference type="PIRSR" id="PIRSR005096-1"/>
    </source>
</evidence>
<comment type="catalytic activity">
    <reaction evidence="5">
        <text>alpha-maltose = beta-maltose</text>
        <dbReference type="Rhea" id="RHEA:21228"/>
        <dbReference type="ChEBI" id="CHEBI:18147"/>
        <dbReference type="ChEBI" id="CHEBI:18167"/>
        <dbReference type="EC" id="5.1.3.21"/>
    </reaction>
</comment>
<keyword evidence="4 5" id="KW-0119">Carbohydrate metabolism</keyword>
<evidence type="ECO:0000256" key="2">
    <source>
        <dbReference type="ARBA" id="ARBA00006206"/>
    </source>
</evidence>
<dbReference type="PANTHER" id="PTHR10091">
    <property type="entry name" value="ALDOSE-1-EPIMERASE"/>
    <property type="match status" value="1"/>
</dbReference>
<evidence type="ECO:0000256" key="4">
    <source>
        <dbReference type="ARBA" id="ARBA00023277"/>
    </source>
</evidence>
<dbReference type="UniPathway" id="UPA00242"/>
<comment type="function">
    <text evidence="5">Catalyzes the interconversion of alpha and beta anomers of maltose.</text>
</comment>
<dbReference type="RefSeq" id="WP_253733115.1">
    <property type="nucleotide sequence ID" value="NZ_CP016470.1"/>
</dbReference>
<accession>A0A2I7YW76</accession>
<dbReference type="AlphaFoldDB" id="A0A2I7YW76"/>
<dbReference type="InterPro" id="IPR008183">
    <property type="entry name" value="Aldose_1/G6P_1-epimerase"/>
</dbReference>
<evidence type="ECO:0000256" key="3">
    <source>
        <dbReference type="ARBA" id="ARBA00023235"/>
    </source>
</evidence>
<dbReference type="Pfam" id="PF01263">
    <property type="entry name" value="Aldose_epim"/>
    <property type="match status" value="1"/>
</dbReference>
<evidence type="ECO:0000256" key="5">
    <source>
        <dbReference type="PIRNR" id="PIRNR005096"/>
    </source>
</evidence>
<dbReference type="PIRSF" id="PIRSF005096">
    <property type="entry name" value="GALM"/>
    <property type="match status" value="1"/>
</dbReference>
<dbReference type="NCBIfam" id="NF008277">
    <property type="entry name" value="PRK11055.1"/>
    <property type="match status" value="1"/>
</dbReference>
<dbReference type="InterPro" id="IPR014718">
    <property type="entry name" value="GH-type_carb-bd"/>
</dbReference>
<dbReference type="InterPro" id="IPR015443">
    <property type="entry name" value="Aldose_1-epimerase"/>
</dbReference>
<dbReference type="EC" id="5.1.3.21" evidence="5"/>
<dbReference type="GO" id="GO:0006006">
    <property type="term" value="P:glucose metabolic process"/>
    <property type="evidence" value="ECO:0007669"/>
    <property type="project" value="TreeGrafter"/>
</dbReference>
<evidence type="ECO:0000256" key="7">
    <source>
        <dbReference type="PIRSR" id="PIRSR005096-2"/>
    </source>
</evidence>
<feature type="binding site" evidence="8">
    <location>
        <begin position="179"/>
        <end position="181"/>
    </location>
    <ligand>
        <name>beta-D-galactose</name>
        <dbReference type="ChEBI" id="CHEBI:27667"/>
    </ligand>
</feature>
<dbReference type="Gene3D" id="2.70.98.10">
    <property type="match status" value="1"/>
</dbReference>
<dbReference type="CDD" id="cd09019">
    <property type="entry name" value="galactose_mutarotase_like"/>
    <property type="match status" value="1"/>
</dbReference>
<feature type="binding site" evidence="7">
    <location>
        <position position="251"/>
    </location>
    <ligand>
        <name>beta-D-galactose</name>
        <dbReference type="ChEBI" id="CHEBI:27667"/>
    </ligand>
</feature>
<evidence type="ECO:0000256" key="8">
    <source>
        <dbReference type="PIRSR" id="PIRSR005096-3"/>
    </source>
</evidence>
<keyword evidence="3 5" id="KW-0413">Isomerase</keyword>
<comment type="pathway">
    <text evidence="1 5">Carbohydrate metabolism; hexose metabolism.</text>
</comment>
<dbReference type="PANTHER" id="PTHR10091:SF0">
    <property type="entry name" value="GALACTOSE MUTAROTASE"/>
    <property type="match status" value="1"/>
</dbReference>
<dbReference type="GO" id="GO:0050558">
    <property type="term" value="F:maltose epimerase activity"/>
    <property type="evidence" value="ECO:0007669"/>
    <property type="project" value="UniProtKB-EC"/>
</dbReference>